<keyword evidence="2" id="KW-1185">Reference proteome</keyword>
<protein>
    <submittedName>
        <fullName evidence="1">Uncharacterized protein</fullName>
    </submittedName>
</protein>
<dbReference type="AlphaFoldDB" id="A0A1H8WPT3"/>
<dbReference type="Proteomes" id="UP000198775">
    <property type="component" value="Unassembled WGS sequence"/>
</dbReference>
<evidence type="ECO:0000313" key="1">
    <source>
        <dbReference type="EMBL" id="SEP29690.1"/>
    </source>
</evidence>
<proteinExistence type="predicted"/>
<gene>
    <name evidence="1" type="ORF">SAMN05216388_10698</name>
</gene>
<dbReference type="EMBL" id="FOCX01000069">
    <property type="protein sequence ID" value="SEP29690.1"/>
    <property type="molecule type" value="Genomic_DNA"/>
</dbReference>
<organism evidence="1 2">
    <name type="scientific">Halorientalis persicus</name>
    <dbReference type="NCBI Taxonomy" id="1367881"/>
    <lineage>
        <taxon>Archaea</taxon>
        <taxon>Methanobacteriati</taxon>
        <taxon>Methanobacteriota</taxon>
        <taxon>Stenosarchaea group</taxon>
        <taxon>Halobacteria</taxon>
        <taxon>Halobacteriales</taxon>
        <taxon>Haloarculaceae</taxon>
        <taxon>Halorientalis</taxon>
    </lineage>
</organism>
<sequence>MALPLYMAAISQQKTGGSGLIFCMSVRRTSDISTFLGFGLLKYVQYTLYYGNKRL</sequence>
<accession>A0A1H8WPT3</accession>
<name>A0A1H8WPT3_9EURY</name>
<evidence type="ECO:0000313" key="2">
    <source>
        <dbReference type="Proteomes" id="UP000198775"/>
    </source>
</evidence>
<reference evidence="2" key="1">
    <citation type="submission" date="2016-10" db="EMBL/GenBank/DDBJ databases">
        <authorList>
            <person name="Varghese N."/>
            <person name="Submissions S."/>
        </authorList>
    </citation>
    <scope>NUCLEOTIDE SEQUENCE [LARGE SCALE GENOMIC DNA]</scope>
    <source>
        <strain evidence="2">IBRC-M 10043</strain>
    </source>
</reference>